<evidence type="ECO:0000313" key="1">
    <source>
        <dbReference type="EMBL" id="AYV79314.1"/>
    </source>
</evidence>
<gene>
    <name evidence="1" type="ORF">Faunusvirus8_31</name>
</gene>
<reference evidence="1" key="1">
    <citation type="submission" date="2018-10" db="EMBL/GenBank/DDBJ databases">
        <title>Hidden diversity of soil giant viruses.</title>
        <authorList>
            <person name="Schulz F."/>
            <person name="Alteio L."/>
            <person name="Goudeau D."/>
            <person name="Ryan E.M."/>
            <person name="Malmstrom R.R."/>
            <person name="Blanchard J."/>
            <person name="Woyke T."/>
        </authorList>
    </citation>
    <scope>NUCLEOTIDE SEQUENCE</scope>
    <source>
        <strain evidence="1">FNV1</strain>
    </source>
</reference>
<protein>
    <submittedName>
        <fullName evidence="1">Uncharacterized protein</fullName>
    </submittedName>
</protein>
<name>A0A3G4ZYB9_9VIRU</name>
<organism evidence="1">
    <name type="scientific">Faunusvirus sp</name>
    <dbReference type="NCBI Taxonomy" id="2487766"/>
    <lineage>
        <taxon>Viruses</taxon>
        <taxon>Varidnaviria</taxon>
        <taxon>Bamfordvirae</taxon>
        <taxon>Nucleocytoviricota</taxon>
        <taxon>Megaviricetes</taxon>
        <taxon>Imitervirales</taxon>
        <taxon>Mimiviridae</taxon>
    </lineage>
</organism>
<accession>A0A3G4ZYB9</accession>
<sequence length="114" mass="13459">MNYIVTDIPLEKSNIVHRSKQKCELHKFADGTELLMYTIIGGKHTIQFVFDQEDFDIINGKPWKRHRNTAAYDGIPHSPGPGLYVVAHYIRDKYLFSNRQFEFKNIKNNDYRKI</sequence>
<dbReference type="EMBL" id="MK072139">
    <property type="protein sequence ID" value="AYV79314.1"/>
    <property type="molecule type" value="Genomic_DNA"/>
</dbReference>
<proteinExistence type="predicted"/>